<evidence type="ECO:0000313" key="2">
    <source>
        <dbReference type="Proteomes" id="UP000264330"/>
    </source>
</evidence>
<dbReference type="AlphaFoldDB" id="A0A3D5J056"/>
<protein>
    <submittedName>
        <fullName evidence="1">3-oxoacyl-ACP synthase</fullName>
    </submittedName>
</protein>
<dbReference type="RefSeq" id="WP_013072189.1">
    <property type="nucleotide sequence ID" value="NZ_CAJXAW010000074.1"/>
</dbReference>
<comment type="caution">
    <text evidence="1">The sequence shown here is derived from an EMBL/GenBank/DDBJ whole genome shotgun (WGS) entry which is preliminary data.</text>
</comment>
<dbReference type="EMBL" id="DPMF01000238">
    <property type="protein sequence ID" value="HCV81377.1"/>
    <property type="molecule type" value="Genomic_DNA"/>
</dbReference>
<accession>A0A3D5J056</accession>
<dbReference type="OMA" id="PKFFKMD"/>
<evidence type="ECO:0000313" key="1">
    <source>
        <dbReference type="EMBL" id="HCV81377.1"/>
    </source>
</evidence>
<gene>
    <name evidence="1" type="ORF">DGQ38_10045</name>
</gene>
<sequence length="199" mass="22768">MANLSIDHWVRIKDGKIIADGEVIFASEADIASFLKAAFKFLNIKYPKFHKMDRLSKLGFIASEIVMKEEAEISEDTALVFSNNSSSLASDQNYQESIKNFPSPSLFVYTLPNIVLGEISIRFGLKSENVFFIEDEFNAKLLIDYSVQLIESAKANKVLCAWLNLHNVEYDVFLWLSSESQKKEITEEQIRKIYDADYD</sequence>
<reference evidence="1 2" key="1">
    <citation type="journal article" date="2018" name="Nat. Biotechnol.">
        <title>A standardized bacterial taxonomy based on genome phylogeny substantially revises the tree of life.</title>
        <authorList>
            <person name="Parks D.H."/>
            <person name="Chuvochina M."/>
            <person name="Waite D.W."/>
            <person name="Rinke C."/>
            <person name="Skarshewski A."/>
            <person name="Chaumeil P.A."/>
            <person name="Hugenholtz P."/>
        </authorList>
    </citation>
    <scope>NUCLEOTIDE SEQUENCE [LARGE SCALE GENOMIC DNA]</scope>
    <source>
        <strain evidence="1">UBA9359</strain>
    </source>
</reference>
<name>A0A3D5J056_9FLAO</name>
<proteinExistence type="predicted"/>
<organism evidence="1 2">
    <name type="scientific">Zunongwangia profunda</name>
    <dbReference type="NCBI Taxonomy" id="398743"/>
    <lineage>
        <taxon>Bacteria</taxon>
        <taxon>Pseudomonadati</taxon>
        <taxon>Bacteroidota</taxon>
        <taxon>Flavobacteriia</taxon>
        <taxon>Flavobacteriales</taxon>
        <taxon>Flavobacteriaceae</taxon>
        <taxon>Zunongwangia</taxon>
    </lineage>
</organism>
<dbReference type="Proteomes" id="UP000264330">
    <property type="component" value="Unassembled WGS sequence"/>
</dbReference>